<keyword evidence="1" id="KW-0732">Signal</keyword>
<gene>
    <name evidence="4" type="ORF">L6773_16285</name>
</gene>
<feature type="domain" description="PhoD-like phosphatase metallophosphatase" evidence="2">
    <location>
        <begin position="132"/>
        <end position="388"/>
    </location>
</feature>
<organism evidence="4 5">
    <name type="scientific">Rhodohalobacter sulfatireducens</name>
    <dbReference type="NCBI Taxonomy" id="2911366"/>
    <lineage>
        <taxon>Bacteria</taxon>
        <taxon>Pseudomonadati</taxon>
        <taxon>Balneolota</taxon>
        <taxon>Balneolia</taxon>
        <taxon>Balneolales</taxon>
        <taxon>Balneolaceae</taxon>
        <taxon>Rhodohalobacter</taxon>
    </lineage>
</organism>
<dbReference type="Proteomes" id="UP001165366">
    <property type="component" value="Unassembled WGS sequence"/>
</dbReference>
<dbReference type="InterPro" id="IPR029052">
    <property type="entry name" value="Metallo-depent_PP-like"/>
</dbReference>
<dbReference type="Gene3D" id="3.60.21.70">
    <property type="entry name" value="PhoD-like phosphatase"/>
    <property type="match status" value="1"/>
</dbReference>
<proteinExistence type="predicted"/>
<name>A0ABS9KH06_9BACT</name>
<reference evidence="4" key="2">
    <citation type="submission" date="2024-05" db="EMBL/GenBank/DDBJ databases">
        <title>Rhodohalobacter halophilus gen. nov., sp. nov., a moderately halophilic member of the family Balneolaceae.</title>
        <authorList>
            <person name="Xia J."/>
        </authorList>
    </citation>
    <scope>NUCLEOTIDE SEQUENCE</scope>
    <source>
        <strain evidence="4">WB101</strain>
    </source>
</reference>
<dbReference type="Pfam" id="PF25077">
    <property type="entry name" value="DUF7800"/>
    <property type="match status" value="1"/>
</dbReference>
<evidence type="ECO:0000313" key="4">
    <source>
        <dbReference type="EMBL" id="MCG2590138.1"/>
    </source>
</evidence>
<dbReference type="RefSeq" id="WP_237855495.1">
    <property type="nucleotide sequence ID" value="NZ_JAKLWS010000026.1"/>
</dbReference>
<reference evidence="4" key="1">
    <citation type="submission" date="2022-01" db="EMBL/GenBank/DDBJ databases">
        <authorList>
            <person name="Wang Y."/>
        </authorList>
    </citation>
    <scope>NUCLEOTIDE SEQUENCE</scope>
    <source>
        <strain evidence="4">WB101</strain>
    </source>
</reference>
<dbReference type="PANTHER" id="PTHR33987">
    <property type="entry name" value="CALCINEURIN-LIKE METALLO-PHOSPHOESTERASE SUPERFAMILY PROTEIN"/>
    <property type="match status" value="1"/>
</dbReference>
<feature type="signal peptide" evidence="1">
    <location>
        <begin position="1"/>
        <end position="19"/>
    </location>
</feature>
<dbReference type="Pfam" id="PF09423">
    <property type="entry name" value="PhoD"/>
    <property type="match status" value="1"/>
</dbReference>
<feature type="domain" description="DUF7800" evidence="3">
    <location>
        <begin position="28"/>
        <end position="117"/>
    </location>
</feature>
<evidence type="ECO:0000313" key="5">
    <source>
        <dbReference type="Proteomes" id="UP001165366"/>
    </source>
</evidence>
<dbReference type="SUPFAM" id="SSF56300">
    <property type="entry name" value="Metallo-dependent phosphatases"/>
    <property type="match status" value="1"/>
</dbReference>
<dbReference type="InterPro" id="IPR038607">
    <property type="entry name" value="PhoD-like_sf"/>
</dbReference>
<feature type="chain" id="PRO_5046780206" evidence="1">
    <location>
        <begin position="20"/>
        <end position="455"/>
    </location>
</feature>
<dbReference type="EMBL" id="JAKLWS010000026">
    <property type="protein sequence ID" value="MCG2590138.1"/>
    <property type="molecule type" value="Genomic_DNA"/>
</dbReference>
<keyword evidence="5" id="KW-1185">Reference proteome</keyword>
<sequence length="455" mass="51763">MKFLLSVLSVIIFSLNSFAQDINQHPVQLLSGPMVGHTTSSEANIWIETDKPAEVKIHYWVESGSRPIERGVANGRTNEDEPHTGVVELTNVPSGGTVHYELEIDGRPIRPQTIQSFTLLPEEDSFVDFKVAFASCMNPSRIPLQPIWTQVAVFDPDAFFLIGDNNYMPNSAEEYETSESTVKYAMGRYHRFLRDVPGLRTVLATTPTYGIWDDHDYGPNNSDRTFEWRELSLDLFKKYWPNPAAGTSDTPGIFYSFKIADVEFFMMDDRYHRDPNNAPDRKTMLGEQQLAWLKDQLQASTATFKVIVNGHTMSIDRKGSGEYWANFGTEREDFLNWMFSENIEGVFFLSGDWHVGSLSRVDFSDEGYPLYELISSNAGVHTVEADAHQYSRNRAVTGHNRNFDGPIVNDLDVYNFGLLEFSGDENDRSVVLKLIDHRGEVRVAHLLSQEDLRKM</sequence>
<comment type="caution">
    <text evidence="4">The sequence shown here is derived from an EMBL/GenBank/DDBJ whole genome shotgun (WGS) entry which is preliminary data.</text>
</comment>
<accession>A0ABS9KH06</accession>
<evidence type="ECO:0000256" key="1">
    <source>
        <dbReference type="SAM" id="SignalP"/>
    </source>
</evidence>
<dbReference type="InterPro" id="IPR056702">
    <property type="entry name" value="DUF7800"/>
</dbReference>
<dbReference type="InterPro" id="IPR018946">
    <property type="entry name" value="PhoD-like_MPP"/>
</dbReference>
<dbReference type="PANTHER" id="PTHR33987:SF1">
    <property type="entry name" value="CALCINEURIN-LIKE METALLO-PHOSPHOESTERASE SUPERFAMILY PROTEIN"/>
    <property type="match status" value="1"/>
</dbReference>
<protein>
    <submittedName>
        <fullName evidence="4">Alkaline phosphatase family protein</fullName>
    </submittedName>
</protein>
<dbReference type="CDD" id="cd07389">
    <property type="entry name" value="MPP_PhoD"/>
    <property type="match status" value="1"/>
</dbReference>
<evidence type="ECO:0000259" key="2">
    <source>
        <dbReference type="Pfam" id="PF09423"/>
    </source>
</evidence>
<evidence type="ECO:0000259" key="3">
    <source>
        <dbReference type="Pfam" id="PF25077"/>
    </source>
</evidence>